<organism evidence="2 3">
    <name type="scientific">Streptomyces tubbatahanensis</name>
    <dbReference type="NCBI Taxonomy" id="2923272"/>
    <lineage>
        <taxon>Bacteria</taxon>
        <taxon>Bacillati</taxon>
        <taxon>Actinomycetota</taxon>
        <taxon>Actinomycetes</taxon>
        <taxon>Kitasatosporales</taxon>
        <taxon>Streptomycetaceae</taxon>
        <taxon>Streptomyces</taxon>
    </lineage>
</organism>
<accession>A0ABY3XLX4</accession>
<protein>
    <submittedName>
        <fullName evidence="2">ABC transporter substrate-binding protein</fullName>
    </submittedName>
</protein>
<keyword evidence="3" id="KW-1185">Reference proteome</keyword>
<dbReference type="Gene3D" id="3.40.50.1980">
    <property type="entry name" value="Nitrogenase molybdenum iron protein domain"/>
    <property type="match status" value="2"/>
</dbReference>
<reference evidence="2 3" key="1">
    <citation type="journal article" date="2023" name="Microbiol. Spectr.">
        <title>Synergy between Genome Mining, Metabolomics, and Bioinformatics Uncovers Antibacterial Chlorinated Carbazole Alkaloids and Their Biosynthetic Gene Cluster from Streptomyces tubbatahanensis sp. nov., a Novel Actinomycete Isolated from Sulu Sea, Philippines.</title>
        <authorList>
            <person name="Tenebro C.P."/>
            <person name="Trono D.J.V.L."/>
            <person name="Balida L.A.P."/>
            <person name="Bayog L.K.A."/>
            <person name="Bruna J.R."/>
            <person name="Sabido E.M."/>
            <person name="Caspe D.P.C."/>
            <person name="de Los Santos E.L.C."/>
            <person name="Saludes J.P."/>
            <person name="Dalisay D.S."/>
        </authorList>
    </citation>
    <scope>NUCLEOTIDE SEQUENCE [LARGE SCALE GENOMIC DNA]</scope>
    <source>
        <strain evidence="2 3">DSD3025</strain>
    </source>
</reference>
<evidence type="ECO:0000313" key="2">
    <source>
        <dbReference type="EMBL" id="UNS95426.1"/>
    </source>
</evidence>
<dbReference type="EMBL" id="CP093846">
    <property type="protein sequence ID" value="UNS95426.1"/>
    <property type="molecule type" value="Genomic_DNA"/>
</dbReference>
<dbReference type="RefSeq" id="WP_242749086.1">
    <property type="nucleotide sequence ID" value="NZ_CP093846.1"/>
</dbReference>
<evidence type="ECO:0000313" key="3">
    <source>
        <dbReference type="Proteomes" id="UP001202244"/>
    </source>
</evidence>
<feature type="region of interest" description="Disordered" evidence="1">
    <location>
        <begin position="131"/>
        <end position="164"/>
    </location>
</feature>
<sequence>MTAARTPRRLVAYTQAAAVLAEHGVPVAAVFGSPHDEPGTDPVERETPGLRDAAYLGAGAELTAQDIAGAEPELLVTVTYDGDRLYGIGPDLHKALEPSLPVVVLHVGPGTSLADVTHRFAALAGTLGPAREDATAGATGQGQEQRQRQEQRQGPDGSVGQLEAAAQAAPHVRVLALSPAGTGQAHLARPAGWPLLGELTRAGVRVLDLPAAGPSWATYGWEELAGLEPDVILRDTRANATPDARLADVAAWQRMSRRAQVLPWNPELPFTADAVASFLDAVADALHRAATP</sequence>
<evidence type="ECO:0000256" key="1">
    <source>
        <dbReference type="SAM" id="MobiDB-lite"/>
    </source>
</evidence>
<dbReference type="SUPFAM" id="SSF53807">
    <property type="entry name" value="Helical backbone' metal receptor"/>
    <property type="match status" value="1"/>
</dbReference>
<dbReference type="Proteomes" id="UP001202244">
    <property type="component" value="Chromosome"/>
</dbReference>
<gene>
    <name evidence="2" type="ORF">MMF93_02295</name>
</gene>
<name>A0ABY3XLX4_9ACTN</name>
<proteinExistence type="predicted"/>